<dbReference type="InterPro" id="IPR029069">
    <property type="entry name" value="HotDog_dom_sf"/>
</dbReference>
<dbReference type="GO" id="GO:0016289">
    <property type="term" value="F:acyl-CoA hydrolase activity"/>
    <property type="evidence" value="ECO:0007669"/>
    <property type="project" value="UniProtKB-ARBA"/>
</dbReference>
<dbReference type="Gene3D" id="3.10.129.10">
    <property type="entry name" value="Hotdog Thioesterase"/>
    <property type="match status" value="1"/>
</dbReference>
<protein>
    <submittedName>
        <fullName evidence="3">PaaI family thioesterase</fullName>
    </submittedName>
</protein>
<comment type="caution">
    <text evidence="3">The sequence shown here is derived from an EMBL/GenBank/DDBJ whole genome shotgun (WGS) entry which is preliminary data.</text>
</comment>
<dbReference type="Proteomes" id="UP000482155">
    <property type="component" value="Unassembled WGS sequence"/>
</dbReference>
<organism evidence="3 4">
    <name type="scientific">Noviherbaspirillum galbum</name>
    <dbReference type="NCBI Taxonomy" id="2709383"/>
    <lineage>
        <taxon>Bacteria</taxon>
        <taxon>Pseudomonadati</taxon>
        <taxon>Pseudomonadota</taxon>
        <taxon>Betaproteobacteria</taxon>
        <taxon>Burkholderiales</taxon>
        <taxon>Oxalobacteraceae</taxon>
        <taxon>Noviherbaspirillum</taxon>
    </lineage>
</organism>
<proteinExistence type="predicted"/>
<sequence length="153" mass="16276">MKRIIDPNTLEVLHDPVNRNPFLRLFGMELVEAAGGHSHFVQKEKSDLMNIYGVAHGGVIMTLFDVALASAALSRNNFTTGIVTLDMSINFIGPGAGRLHVHGHATGGGSSVCFCEGEILDDAGKLVAKAIGSFKYRRKSHTPATPAAPAHAE</sequence>
<dbReference type="PANTHER" id="PTHR42856">
    <property type="entry name" value="ACYL-COENZYME A THIOESTERASE PAAI"/>
    <property type="match status" value="1"/>
</dbReference>
<dbReference type="SUPFAM" id="SSF54637">
    <property type="entry name" value="Thioesterase/thiol ester dehydrase-isomerase"/>
    <property type="match status" value="1"/>
</dbReference>
<keyword evidence="1" id="KW-0378">Hydrolase</keyword>
<evidence type="ECO:0000259" key="2">
    <source>
        <dbReference type="Pfam" id="PF03061"/>
    </source>
</evidence>
<dbReference type="EMBL" id="JAAIVB010000085">
    <property type="protein sequence ID" value="NEX64839.1"/>
    <property type="molecule type" value="Genomic_DNA"/>
</dbReference>
<evidence type="ECO:0000256" key="1">
    <source>
        <dbReference type="ARBA" id="ARBA00022801"/>
    </source>
</evidence>
<dbReference type="NCBIfam" id="TIGR00369">
    <property type="entry name" value="unchar_dom_1"/>
    <property type="match status" value="1"/>
</dbReference>
<dbReference type="InterPro" id="IPR006683">
    <property type="entry name" value="Thioestr_dom"/>
</dbReference>
<gene>
    <name evidence="3" type="ORF">G3574_27475</name>
</gene>
<reference evidence="3 4" key="1">
    <citation type="submission" date="2020-02" db="EMBL/GenBank/DDBJ databases">
        <authorList>
            <person name="Kim M.K."/>
        </authorList>
    </citation>
    <scope>NUCLEOTIDE SEQUENCE [LARGE SCALE GENOMIC DNA]</scope>
    <source>
        <strain evidence="3 4">17J57-3</strain>
    </source>
</reference>
<evidence type="ECO:0000313" key="3">
    <source>
        <dbReference type="EMBL" id="NEX64839.1"/>
    </source>
</evidence>
<name>A0A6B3SZX1_9BURK</name>
<dbReference type="Pfam" id="PF03061">
    <property type="entry name" value="4HBT"/>
    <property type="match status" value="1"/>
</dbReference>
<dbReference type="CDD" id="cd03443">
    <property type="entry name" value="PaaI_thioesterase"/>
    <property type="match status" value="1"/>
</dbReference>
<keyword evidence="4" id="KW-1185">Reference proteome</keyword>
<dbReference type="InterPro" id="IPR052723">
    <property type="entry name" value="Acyl-CoA_thioesterase_PaaI"/>
</dbReference>
<accession>A0A6B3SZX1</accession>
<dbReference type="InterPro" id="IPR003736">
    <property type="entry name" value="PAAI_dom"/>
</dbReference>
<dbReference type="RefSeq" id="WP_163968759.1">
    <property type="nucleotide sequence ID" value="NZ_JAAIVB010000085.1"/>
</dbReference>
<feature type="domain" description="Thioesterase" evidence="2">
    <location>
        <begin position="52"/>
        <end position="127"/>
    </location>
</feature>
<dbReference type="AlphaFoldDB" id="A0A6B3SZX1"/>
<dbReference type="PANTHER" id="PTHR42856:SF1">
    <property type="entry name" value="ACYL-COENZYME A THIOESTERASE PAAI"/>
    <property type="match status" value="1"/>
</dbReference>
<evidence type="ECO:0000313" key="4">
    <source>
        <dbReference type="Proteomes" id="UP000482155"/>
    </source>
</evidence>